<dbReference type="InterPro" id="IPR029064">
    <property type="entry name" value="Ribosomal_eL30-like_sf"/>
</dbReference>
<evidence type="ECO:0000256" key="2">
    <source>
        <dbReference type="ARBA" id="ARBA00022679"/>
    </source>
</evidence>
<dbReference type="EMBL" id="CP016171">
    <property type="protein sequence ID" value="ANN71936.1"/>
    <property type="molecule type" value="Genomic_DNA"/>
</dbReference>
<dbReference type="CDD" id="cd18095">
    <property type="entry name" value="SpoU-like_rRNA-MTase"/>
    <property type="match status" value="1"/>
</dbReference>
<evidence type="ECO:0000313" key="4">
    <source>
        <dbReference type="EMBL" id="ANN71936.1"/>
    </source>
</evidence>
<name>A0A193FXM5_9BORD</name>
<sequence>MKHIASRDNPLVKSLQRVAAAAGRRESQVLLDGVHLCQAWLRHHGAPLRAVFDAARLDRPEIADLIQALPQEICVSLDGRLLHGLASVQSDQGVAFLVQPPQPALPARIDETCVLLDRLQDPGNVGTVIRTCAAAGIPRILLSEGCAAAWSPKVLRSAQGAHFAVALHERVDLAAMLHTLDVPLVATALQESISLYDANLPMRCAWIFGHEGQGVDPALLGAAGLRVRIPHDTQAVESLNVAVAAAICLFEQRRRFHGARDAR</sequence>
<dbReference type="Proteomes" id="UP000092213">
    <property type="component" value="Chromosome"/>
</dbReference>
<dbReference type="GO" id="GO:0006396">
    <property type="term" value="P:RNA processing"/>
    <property type="evidence" value="ECO:0007669"/>
    <property type="project" value="InterPro"/>
</dbReference>
<dbReference type="Pfam" id="PF00588">
    <property type="entry name" value="SpoU_methylase"/>
    <property type="match status" value="1"/>
</dbReference>
<dbReference type="PANTHER" id="PTHR43191">
    <property type="entry name" value="RRNA METHYLTRANSFERASE 3"/>
    <property type="match status" value="1"/>
</dbReference>
<evidence type="ECO:0000256" key="1">
    <source>
        <dbReference type="ARBA" id="ARBA00022603"/>
    </source>
</evidence>
<organism evidence="4 5">
    <name type="scientific">Bordetella bronchialis</name>
    <dbReference type="NCBI Taxonomy" id="463025"/>
    <lineage>
        <taxon>Bacteria</taxon>
        <taxon>Pseudomonadati</taxon>
        <taxon>Pseudomonadota</taxon>
        <taxon>Betaproteobacteria</taxon>
        <taxon>Burkholderiales</taxon>
        <taxon>Alcaligenaceae</taxon>
        <taxon>Bordetella</taxon>
    </lineage>
</organism>
<dbReference type="Gene3D" id="3.30.1330.30">
    <property type="match status" value="1"/>
</dbReference>
<reference evidence="4 5" key="1">
    <citation type="submission" date="2016-06" db="EMBL/GenBank/DDBJ databases">
        <title>Complete genome sequences of Bordetella bronchialis and Bordetella flabilis.</title>
        <authorList>
            <person name="LiPuma J.J."/>
            <person name="Spilker T."/>
        </authorList>
    </citation>
    <scope>NUCLEOTIDE SEQUENCE [LARGE SCALE GENOMIC DNA]</scope>
    <source>
        <strain evidence="4 5">AU17976</strain>
    </source>
</reference>
<dbReference type="Gene3D" id="3.40.1280.10">
    <property type="match status" value="1"/>
</dbReference>
<gene>
    <name evidence="4" type="ORF">BAU08_11880</name>
</gene>
<evidence type="ECO:0000259" key="3">
    <source>
        <dbReference type="Pfam" id="PF00588"/>
    </source>
</evidence>
<dbReference type="GO" id="GO:0008173">
    <property type="term" value="F:RNA methyltransferase activity"/>
    <property type="evidence" value="ECO:0007669"/>
    <property type="project" value="InterPro"/>
</dbReference>
<proteinExistence type="predicted"/>
<dbReference type="InterPro" id="IPR029028">
    <property type="entry name" value="Alpha/beta_knot_MTases"/>
</dbReference>
<dbReference type="STRING" id="463025.BAU08_11880"/>
<dbReference type="InterPro" id="IPR051259">
    <property type="entry name" value="rRNA_Methyltransferase"/>
</dbReference>
<keyword evidence="1 4" id="KW-0489">Methyltransferase</keyword>
<dbReference type="SUPFAM" id="SSF55315">
    <property type="entry name" value="L30e-like"/>
    <property type="match status" value="1"/>
</dbReference>
<dbReference type="PANTHER" id="PTHR43191:SF2">
    <property type="entry name" value="RRNA METHYLTRANSFERASE 3, MITOCHONDRIAL"/>
    <property type="match status" value="1"/>
</dbReference>
<keyword evidence="2 4" id="KW-0808">Transferase</keyword>
<dbReference type="InterPro" id="IPR029026">
    <property type="entry name" value="tRNA_m1G_MTases_N"/>
</dbReference>
<dbReference type="AlphaFoldDB" id="A0A193FXM5"/>
<evidence type="ECO:0000313" key="5">
    <source>
        <dbReference type="Proteomes" id="UP000092213"/>
    </source>
</evidence>
<dbReference type="InterPro" id="IPR001537">
    <property type="entry name" value="SpoU_MeTrfase"/>
</dbReference>
<dbReference type="GO" id="GO:0003723">
    <property type="term" value="F:RNA binding"/>
    <property type="evidence" value="ECO:0007669"/>
    <property type="project" value="InterPro"/>
</dbReference>
<accession>A0A193FXM5</accession>
<dbReference type="RefSeq" id="WP_066669456.1">
    <property type="nucleotide sequence ID" value="NZ_CP016171.1"/>
</dbReference>
<feature type="domain" description="tRNA/rRNA methyltransferase SpoU type" evidence="3">
    <location>
        <begin position="113"/>
        <end position="250"/>
    </location>
</feature>
<protein>
    <submittedName>
        <fullName evidence="4">RNA methyltransferase</fullName>
    </submittedName>
</protein>
<dbReference type="SUPFAM" id="SSF75217">
    <property type="entry name" value="alpha/beta knot"/>
    <property type="match status" value="1"/>
</dbReference>
<dbReference type="GO" id="GO:0032259">
    <property type="term" value="P:methylation"/>
    <property type="evidence" value="ECO:0007669"/>
    <property type="project" value="UniProtKB-KW"/>
</dbReference>